<gene>
    <name evidence="3" type="ORF">F2P81_002600</name>
    <name evidence="2" type="ORF">SMAX5B_013541</name>
</gene>
<accession>A0A2U9AWL0</accession>
<dbReference type="Proteomes" id="UP000246464">
    <property type="component" value="Chromosome 1"/>
</dbReference>
<organism evidence="2 4">
    <name type="scientific">Scophthalmus maximus</name>
    <name type="common">Turbot</name>
    <name type="synonym">Psetta maxima</name>
    <dbReference type="NCBI Taxonomy" id="52904"/>
    <lineage>
        <taxon>Eukaryota</taxon>
        <taxon>Metazoa</taxon>
        <taxon>Chordata</taxon>
        <taxon>Craniata</taxon>
        <taxon>Vertebrata</taxon>
        <taxon>Euteleostomi</taxon>
        <taxon>Actinopterygii</taxon>
        <taxon>Neopterygii</taxon>
        <taxon>Teleostei</taxon>
        <taxon>Neoteleostei</taxon>
        <taxon>Acanthomorphata</taxon>
        <taxon>Carangaria</taxon>
        <taxon>Pleuronectiformes</taxon>
        <taxon>Pleuronectoidei</taxon>
        <taxon>Scophthalmidae</taxon>
        <taxon>Scophthalmus</taxon>
    </lineage>
</organism>
<evidence type="ECO:0000313" key="3">
    <source>
        <dbReference type="EMBL" id="KAF0046071.1"/>
    </source>
</evidence>
<evidence type="ECO:0000313" key="5">
    <source>
        <dbReference type="Proteomes" id="UP000438429"/>
    </source>
</evidence>
<keyword evidence="4" id="KW-1185">Reference proteome</keyword>
<dbReference type="Proteomes" id="UP000438429">
    <property type="component" value="Unassembled WGS sequence"/>
</dbReference>
<evidence type="ECO:0000256" key="1">
    <source>
        <dbReference type="SAM" id="MobiDB-lite"/>
    </source>
</evidence>
<proteinExistence type="predicted"/>
<dbReference type="EMBL" id="CP026243">
    <property type="protein sequence ID" value="AWO96063.1"/>
    <property type="molecule type" value="Genomic_DNA"/>
</dbReference>
<protein>
    <submittedName>
        <fullName evidence="2">Uncharacterized protein</fullName>
    </submittedName>
</protein>
<name>A0A2U9AWL0_SCOMX</name>
<dbReference type="AlphaFoldDB" id="A0A2U9AWL0"/>
<reference evidence="3 5" key="2">
    <citation type="submission" date="2019-06" db="EMBL/GenBank/DDBJ databases">
        <title>Draft genomes of female and male turbot (Scophthalmus maximus).</title>
        <authorList>
            <person name="Xu H."/>
            <person name="Xu X.-W."/>
            <person name="Shao C."/>
            <person name="Chen S."/>
        </authorList>
    </citation>
    <scope>NUCLEOTIDE SEQUENCE [LARGE SCALE GENOMIC DNA]</scope>
    <source>
        <strain evidence="3">Ysfricsl-2016a</strain>
        <tissue evidence="3">Blood</tissue>
    </source>
</reference>
<dbReference type="EMBL" id="VEVO01000002">
    <property type="protein sequence ID" value="KAF0046071.1"/>
    <property type="molecule type" value="Genomic_DNA"/>
</dbReference>
<reference evidence="2 4" key="1">
    <citation type="submission" date="2017-12" db="EMBL/GenBank/DDBJ databases">
        <title>Integrating genomic resources of turbot (Scophthalmus maximus) in depth evaluation of genetic and physical mapping variation across individuals.</title>
        <authorList>
            <person name="Martinez P."/>
        </authorList>
    </citation>
    <scope>NUCLEOTIDE SEQUENCE [LARGE SCALE GENOMIC DNA]</scope>
</reference>
<feature type="region of interest" description="Disordered" evidence="1">
    <location>
        <begin position="43"/>
        <end position="67"/>
    </location>
</feature>
<evidence type="ECO:0000313" key="4">
    <source>
        <dbReference type="Proteomes" id="UP000246464"/>
    </source>
</evidence>
<evidence type="ECO:0000313" key="2">
    <source>
        <dbReference type="EMBL" id="AWO96063.1"/>
    </source>
</evidence>
<sequence>MFLNRRNTDTFHTCTGMTQAHEIIDTQVQFFEKLLNRIRQRREIRREGGSSSKSNWIQLDLRSTDEE</sequence>